<evidence type="ECO:0000313" key="7">
    <source>
        <dbReference type="EMBL" id="RHN56917.1"/>
    </source>
</evidence>
<proteinExistence type="predicted"/>
<reference evidence="6 9" key="1">
    <citation type="journal article" date="2011" name="Nature">
        <title>The Medicago genome provides insight into the evolution of rhizobial symbioses.</title>
        <authorList>
            <person name="Young N.D."/>
            <person name="Debelle F."/>
            <person name="Oldroyd G.E."/>
            <person name="Geurts R."/>
            <person name="Cannon S.B."/>
            <person name="Udvardi M.K."/>
            <person name="Benedito V.A."/>
            <person name="Mayer K.F."/>
            <person name="Gouzy J."/>
            <person name="Schoof H."/>
            <person name="Van de Peer Y."/>
            <person name="Proost S."/>
            <person name="Cook D.R."/>
            <person name="Meyers B.C."/>
            <person name="Spannagl M."/>
            <person name="Cheung F."/>
            <person name="De Mita S."/>
            <person name="Krishnakumar V."/>
            <person name="Gundlach H."/>
            <person name="Zhou S."/>
            <person name="Mudge J."/>
            <person name="Bharti A.K."/>
            <person name="Murray J.D."/>
            <person name="Naoumkina M.A."/>
            <person name="Rosen B."/>
            <person name="Silverstein K.A."/>
            <person name="Tang H."/>
            <person name="Rombauts S."/>
            <person name="Zhao P.X."/>
            <person name="Zhou P."/>
            <person name="Barbe V."/>
            <person name="Bardou P."/>
            <person name="Bechner M."/>
            <person name="Bellec A."/>
            <person name="Berger A."/>
            <person name="Berges H."/>
            <person name="Bidwell S."/>
            <person name="Bisseling T."/>
            <person name="Choisne N."/>
            <person name="Couloux A."/>
            <person name="Denny R."/>
            <person name="Deshpande S."/>
            <person name="Dai X."/>
            <person name="Doyle J.J."/>
            <person name="Dudez A.M."/>
            <person name="Farmer A.D."/>
            <person name="Fouteau S."/>
            <person name="Franken C."/>
            <person name="Gibelin C."/>
            <person name="Gish J."/>
            <person name="Goldstein S."/>
            <person name="Gonzalez A.J."/>
            <person name="Green P.J."/>
            <person name="Hallab A."/>
            <person name="Hartog M."/>
            <person name="Hua A."/>
            <person name="Humphray S.J."/>
            <person name="Jeong D.H."/>
            <person name="Jing Y."/>
            <person name="Jocker A."/>
            <person name="Kenton S.M."/>
            <person name="Kim D.J."/>
            <person name="Klee K."/>
            <person name="Lai H."/>
            <person name="Lang C."/>
            <person name="Lin S."/>
            <person name="Macmil S.L."/>
            <person name="Magdelenat G."/>
            <person name="Matthews L."/>
            <person name="McCorrison J."/>
            <person name="Monaghan E.L."/>
            <person name="Mun J.H."/>
            <person name="Najar F.Z."/>
            <person name="Nicholson C."/>
            <person name="Noirot C."/>
            <person name="O'Bleness M."/>
            <person name="Paule C.R."/>
            <person name="Poulain J."/>
            <person name="Prion F."/>
            <person name="Qin B."/>
            <person name="Qu C."/>
            <person name="Retzel E.F."/>
            <person name="Riddle C."/>
            <person name="Sallet E."/>
            <person name="Samain S."/>
            <person name="Samson N."/>
            <person name="Sanders I."/>
            <person name="Saurat O."/>
            <person name="Scarpelli C."/>
            <person name="Schiex T."/>
            <person name="Segurens B."/>
            <person name="Severin A.J."/>
            <person name="Sherrier D.J."/>
            <person name="Shi R."/>
            <person name="Sims S."/>
            <person name="Singer S.R."/>
            <person name="Sinharoy S."/>
            <person name="Sterck L."/>
            <person name="Viollet A."/>
            <person name="Wang B.B."/>
            <person name="Wang K."/>
            <person name="Wang M."/>
            <person name="Wang X."/>
            <person name="Warfsmann J."/>
            <person name="Weissenbach J."/>
            <person name="White D.D."/>
            <person name="White J.D."/>
            <person name="Wiley G.B."/>
            <person name="Wincker P."/>
            <person name="Xing Y."/>
            <person name="Yang L."/>
            <person name="Yao Z."/>
            <person name="Ying F."/>
            <person name="Zhai J."/>
            <person name="Zhou L."/>
            <person name="Zuber A."/>
            <person name="Denarie J."/>
            <person name="Dixon R.A."/>
            <person name="May G.D."/>
            <person name="Schwartz D.C."/>
            <person name="Rogers J."/>
            <person name="Quetier F."/>
            <person name="Town C.D."/>
            <person name="Roe B.A."/>
        </authorList>
    </citation>
    <scope>NUCLEOTIDE SEQUENCE [LARGE SCALE GENOMIC DNA]</scope>
    <source>
        <strain evidence="6">A17</strain>
        <strain evidence="8 9">cv. Jemalong A17</strain>
    </source>
</reference>
<evidence type="ECO:0000313" key="10">
    <source>
        <dbReference type="Proteomes" id="UP000265566"/>
    </source>
</evidence>
<accession>G7K1P9</accession>
<reference evidence="6 9" key="2">
    <citation type="journal article" date="2014" name="BMC Genomics">
        <title>An improved genome release (version Mt4.0) for the model legume Medicago truncatula.</title>
        <authorList>
            <person name="Tang H."/>
            <person name="Krishnakumar V."/>
            <person name="Bidwell S."/>
            <person name="Rosen B."/>
            <person name="Chan A."/>
            <person name="Zhou S."/>
            <person name="Gentzbittel L."/>
            <person name="Childs K.L."/>
            <person name="Yandell M."/>
            <person name="Gundlach H."/>
            <person name="Mayer K.F."/>
            <person name="Schwartz D.C."/>
            <person name="Town C.D."/>
        </authorList>
    </citation>
    <scope>GENOME REANNOTATION</scope>
    <source>
        <strain evidence="8 9">cv. Jemalong A17</strain>
    </source>
</reference>
<dbReference type="GO" id="GO:0003677">
    <property type="term" value="F:DNA binding"/>
    <property type="evidence" value="ECO:0007669"/>
    <property type="project" value="UniProtKB-KW"/>
</dbReference>
<dbReference type="GO" id="GO:0005634">
    <property type="term" value="C:nucleus"/>
    <property type="evidence" value="ECO:0007669"/>
    <property type="project" value="UniProtKB-SubCell"/>
</dbReference>
<dbReference type="EMBL" id="PSQE01000005">
    <property type="protein sequence ID" value="RHN56917.1"/>
    <property type="molecule type" value="Genomic_DNA"/>
</dbReference>
<keyword evidence="9" id="KW-1185">Reference proteome</keyword>
<dbReference type="AlphaFoldDB" id="G7K1P9"/>
<protein>
    <submittedName>
        <fullName evidence="7">Putative DNA-binding pseudobarrel domain-containing protein</fullName>
    </submittedName>
</protein>
<reference evidence="8" key="3">
    <citation type="submission" date="2015-04" db="UniProtKB">
        <authorList>
            <consortium name="EnsemblPlants"/>
        </authorList>
    </citation>
    <scope>IDENTIFICATION</scope>
    <source>
        <strain evidence="8">cv. Jemalong A17</strain>
    </source>
</reference>
<dbReference type="Gramene" id="rna32383">
    <property type="protein sequence ID" value="RHN56917.1"/>
    <property type="gene ID" value="gene32383"/>
</dbReference>
<dbReference type="PaxDb" id="3880-AES99247"/>
<evidence type="ECO:0000256" key="4">
    <source>
        <dbReference type="ARBA" id="ARBA00023163"/>
    </source>
</evidence>
<dbReference type="SUPFAM" id="SSF101936">
    <property type="entry name" value="DNA-binding pseudobarrel domain"/>
    <property type="match status" value="1"/>
</dbReference>
<dbReference type="Proteomes" id="UP000265566">
    <property type="component" value="Chromosome 5"/>
</dbReference>
<organism evidence="6 9">
    <name type="scientific">Medicago truncatula</name>
    <name type="common">Barrel medic</name>
    <name type="synonym">Medicago tribuloides</name>
    <dbReference type="NCBI Taxonomy" id="3880"/>
    <lineage>
        <taxon>Eukaryota</taxon>
        <taxon>Viridiplantae</taxon>
        <taxon>Streptophyta</taxon>
        <taxon>Embryophyta</taxon>
        <taxon>Tracheophyta</taxon>
        <taxon>Spermatophyta</taxon>
        <taxon>Magnoliopsida</taxon>
        <taxon>eudicotyledons</taxon>
        <taxon>Gunneridae</taxon>
        <taxon>Pentapetalae</taxon>
        <taxon>rosids</taxon>
        <taxon>fabids</taxon>
        <taxon>Fabales</taxon>
        <taxon>Fabaceae</taxon>
        <taxon>Papilionoideae</taxon>
        <taxon>50 kb inversion clade</taxon>
        <taxon>NPAAA clade</taxon>
        <taxon>Hologalegina</taxon>
        <taxon>IRL clade</taxon>
        <taxon>Trifolieae</taxon>
        <taxon>Medicago</taxon>
    </lineage>
</organism>
<sequence>MAAPPNNVDLPEGGNDAERTFETVVVPDVDEIHVPMLFVSRWRSVLASQRYGWIKDPAGNYIRIDLSKIVTENLIPGGLMISRTCGFAEPQRVVLFYQTFDNQFNMRIVDDRGLDIPYFGFHYPINHHVRRVADPSYVSPKSFISVVDSPNDDGEVGLPIPFEMFGEFVAVEDVGHEAGNTVVNGPYQIPENDEPVHIPAVDGEPEEYIWTLKVTQAVADGRSVMHFPRYVIDNFEFSVGNEIDVLDDASGEIVSCRLKTFTKPSGYVMKYLSGGWHQYVRSKELNVGDRILFGVVNPVMDVVFRIHRQ</sequence>
<reference evidence="7" key="5">
    <citation type="journal article" date="2018" name="Nat. Plants">
        <title>Whole-genome landscape of Medicago truncatula symbiotic genes.</title>
        <authorList>
            <person name="Pecrix Y."/>
            <person name="Gamas P."/>
            <person name="Carrere S."/>
        </authorList>
    </citation>
    <scope>NUCLEOTIDE SEQUENCE</scope>
    <source>
        <tissue evidence="7">Leaves</tissue>
    </source>
</reference>
<dbReference type="EnsemblPlants" id="AES99247">
    <property type="protein sequence ID" value="AES99247"/>
    <property type="gene ID" value="MTR_5g078270"/>
</dbReference>
<comment type="subcellular location">
    <subcellularLocation>
        <location evidence="1">Nucleus</location>
    </subcellularLocation>
</comment>
<evidence type="ECO:0000313" key="9">
    <source>
        <dbReference type="Proteomes" id="UP000002051"/>
    </source>
</evidence>
<reference evidence="10" key="4">
    <citation type="journal article" date="2018" name="Nat. Plants">
        <title>Whole-genome landscape of Medicago truncatula symbiotic genes.</title>
        <authorList>
            <person name="Pecrix Y."/>
            <person name="Staton S.E."/>
            <person name="Sallet E."/>
            <person name="Lelandais-Briere C."/>
            <person name="Moreau S."/>
            <person name="Carrere S."/>
            <person name="Blein T."/>
            <person name="Jardinaud M.F."/>
            <person name="Latrasse D."/>
            <person name="Zouine M."/>
            <person name="Zahm M."/>
            <person name="Kreplak J."/>
            <person name="Mayjonade B."/>
            <person name="Satge C."/>
            <person name="Perez M."/>
            <person name="Cauet S."/>
            <person name="Marande W."/>
            <person name="Chantry-Darmon C."/>
            <person name="Lopez-Roques C."/>
            <person name="Bouchez O."/>
            <person name="Berard A."/>
            <person name="Debelle F."/>
            <person name="Munos S."/>
            <person name="Bendahmane A."/>
            <person name="Berges H."/>
            <person name="Niebel A."/>
            <person name="Buitink J."/>
            <person name="Frugier F."/>
            <person name="Benhamed M."/>
            <person name="Crespi M."/>
            <person name="Gouzy J."/>
            <person name="Gamas P."/>
        </authorList>
    </citation>
    <scope>NUCLEOTIDE SEQUENCE [LARGE SCALE GENOMIC DNA]</scope>
    <source>
        <strain evidence="10">cv. Jemalong A17</strain>
    </source>
</reference>
<gene>
    <name evidence="6" type="ordered locus">MTR_5g078270</name>
    <name evidence="7" type="ORF">MtrunA17_Chr5g0434641</name>
</gene>
<evidence type="ECO:0000256" key="5">
    <source>
        <dbReference type="ARBA" id="ARBA00023242"/>
    </source>
</evidence>
<keyword evidence="2" id="KW-0805">Transcription regulation</keyword>
<dbReference type="Proteomes" id="UP000002051">
    <property type="component" value="Chromosome 5"/>
</dbReference>
<evidence type="ECO:0000313" key="8">
    <source>
        <dbReference type="EnsemblPlants" id="AES99247"/>
    </source>
</evidence>
<keyword evidence="5" id="KW-0539">Nucleus</keyword>
<evidence type="ECO:0000313" key="6">
    <source>
        <dbReference type="EMBL" id="AES99247.1"/>
    </source>
</evidence>
<name>G7K1P9_MEDTR</name>
<keyword evidence="3 7" id="KW-0238">DNA-binding</keyword>
<evidence type="ECO:0000256" key="3">
    <source>
        <dbReference type="ARBA" id="ARBA00023125"/>
    </source>
</evidence>
<dbReference type="Gene3D" id="2.40.330.10">
    <property type="entry name" value="DNA-binding pseudobarrel domain"/>
    <property type="match status" value="1"/>
</dbReference>
<keyword evidence="4" id="KW-0804">Transcription</keyword>
<dbReference type="InterPro" id="IPR015300">
    <property type="entry name" value="DNA-bd_pseudobarrel_sf"/>
</dbReference>
<evidence type="ECO:0000256" key="2">
    <source>
        <dbReference type="ARBA" id="ARBA00023015"/>
    </source>
</evidence>
<dbReference type="HOGENOM" id="CLU_951133_0_0_1"/>
<dbReference type="EMBL" id="CM001221">
    <property type="protein sequence ID" value="AES99247.1"/>
    <property type="molecule type" value="Genomic_DNA"/>
</dbReference>
<evidence type="ECO:0000256" key="1">
    <source>
        <dbReference type="ARBA" id="ARBA00004123"/>
    </source>
</evidence>